<feature type="region of interest" description="Disordered" evidence="1">
    <location>
        <begin position="1"/>
        <end position="64"/>
    </location>
</feature>
<evidence type="ECO:0000313" key="3">
    <source>
        <dbReference type="Proteomes" id="UP000254866"/>
    </source>
</evidence>
<gene>
    <name evidence="2" type="ORF">BP5553_03817</name>
</gene>
<comment type="caution">
    <text evidence="2">The sequence shown here is derived from an EMBL/GenBank/DDBJ whole genome shotgun (WGS) entry which is preliminary data.</text>
</comment>
<sequence>MAEAQHQGFKDSRKLPGPSLVTTVTTSAPSKHFGRHQDPGCRLSRALLHHESDPGASPNGGSAE</sequence>
<evidence type="ECO:0000313" key="2">
    <source>
        <dbReference type="EMBL" id="RDL39477.1"/>
    </source>
</evidence>
<reference evidence="2 3" key="1">
    <citation type="journal article" date="2018" name="IMA Fungus">
        <title>IMA Genome-F 9: Draft genome sequence of Annulohypoxylon stygium, Aspergillus mulundensis, Berkeleyomyces basicola (syn. Thielaviopsis basicola), Ceratocystis smalleyi, two Cercospora beticola strains, Coleophoma cylindrospora, Fusarium fracticaudum, Phialophora cf. hyalina, and Morchella septimelata.</title>
        <authorList>
            <person name="Wingfield B.D."/>
            <person name="Bills G.F."/>
            <person name="Dong Y."/>
            <person name="Huang W."/>
            <person name="Nel W.J."/>
            <person name="Swalarsk-Parry B.S."/>
            <person name="Vaghefi N."/>
            <person name="Wilken P.M."/>
            <person name="An Z."/>
            <person name="de Beer Z.W."/>
            <person name="De Vos L."/>
            <person name="Chen L."/>
            <person name="Duong T.A."/>
            <person name="Gao Y."/>
            <person name="Hammerbacher A."/>
            <person name="Kikkert J.R."/>
            <person name="Li Y."/>
            <person name="Li H."/>
            <person name="Li K."/>
            <person name="Li Q."/>
            <person name="Liu X."/>
            <person name="Ma X."/>
            <person name="Naidoo K."/>
            <person name="Pethybridge S.J."/>
            <person name="Sun J."/>
            <person name="Steenkamp E.T."/>
            <person name="van der Nest M.A."/>
            <person name="van Wyk S."/>
            <person name="Wingfield M.J."/>
            <person name="Xiong C."/>
            <person name="Yue Q."/>
            <person name="Zhang X."/>
        </authorList>
    </citation>
    <scope>NUCLEOTIDE SEQUENCE [LARGE SCALE GENOMIC DNA]</scope>
    <source>
        <strain evidence="2 3">BP 5553</strain>
    </source>
</reference>
<evidence type="ECO:0000256" key="1">
    <source>
        <dbReference type="SAM" id="MobiDB-lite"/>
    </source>
</evidence>
<accession>A0A370TVB9</accession>
<dbReference type="RefSeq" id="XP_031872133.1">
    <property type="nucleotide sequence ID" value="XM_032012440.1"/>
</dbReference>
<proteinExistence type="predicted"/>
<name>A0A370TVB9_9HELO</name>
<protein>
    <submittedName>
        <fullName evidence="2">Uncharacterized protein</fullName>
    </submittedName>
</protein>
<dbReference type="AlphaFoldDB" id="A0A370TVB9"/>
<dbReference type="Proteomes" id="UP000254866">
    <property type="component" value="Unassembled WGS sequence"/>
</dbReference>
<keyword evidence="3" id="KW-1185">Reference proteome</keyword>
<organism evidence="2 3">
    <name type="scientific">Venustampulla echinocandica</name>
    <dbReference type="NCBI Taxonomy" id="2656787"/>
    <lineage>
        <taxon>Eukaryota</taxon>
        <taxon>Fungi</taxon>
        <taxon>Dikarya</taxon>
        <taxon>Ascomycota</taxon>
        <taxon>Pezizomycotina</taxon>
        <taxon>Leotiomycetes</taxon>
        <taxon>Helotiales</taxon>
        <taxon>Pleuroascaceae</taxon>
        <taxon>Venustampulla</taxon>
    </lineage>
</organism>
<dbReference type="EMBL" id="NPIC01000002">
    <property type="protein sequence ID" value="RDL39477.1"/>
    <property type="molecule type" value="Genomic_DNA"/>
</dbReference>
<dbReference type="GeneID" id="43596666"/>
<feature type="compositionally biased region" description="Polar residues" evidence="1">
    <location>
        <begin position="20"/>
        <end position="29"/>
    </location>
</feature>